<dbReference type="SUPFAM" id="SSF53067">
    <property type="entry name" value="Actin-like ATPase domain"/>
    <property type="match status" value="4"/>
</dbReference>
<dbReference type="PROSITE" id="PS01132">
    <property type="entry name" value="ACTINS_ACT_LIKE"/>
    <property type="match status" value="1"/>
</dbReference>
<reference evidence="3 4" key="1">
    <citation type="submission" date="2022-12" db="EMBL/GenBank/DDBJ databases">
        <title>Chromosome-level genome of Tegillarca granosa.</title>
        <authorList>
            <person name="Kim J."/>
        </authorList>
    </citation>
    <scope>NUCLEOTIDE SEQUENCE [LARGE SCALE GENOMIC DNA]</scope>
    <source>
        <strain evidence="3">Teg-2019</strain>
        <tissue evidence="3">Adductor muscle</tissue>
    </source>
</reference>
<dbReference type="InterPro" id="IPR043129">
    <property type="entry name" value="ATPase_NBD"/>
</dbReference>
<dbReference type="PROSITE" id="PS00432">
    <property type="entry name" value="ACTINS_2"/>
    <property type="match status" value="1"/>
</dbReference>
<organism evidence="3 4">
    <name type="scientific">Tegillarca granosa</name>
    <name type="common">Malaysian cockle</name>
    <name type="synonym">Anadara granosa</name>
    <dbReference type="NCBI Taxonomy" id="220873"/>
    <lineage>
        <taxon>Eukaryota</taxon>
        <taxon>Metazoa</taxon>
        <taxon>Spiralia</taxon>
        <taxon>Lophotrochozoa</taxon>
        <taxon>Mollusca</taxon>
        <taxon>Bivalvia</taxon>
        <taxon>Autobranchia</taxon>
        <taxon>Pteriomorphia</taxon>
        <taxon>Arcoida</taxon>
        <taxon>Arcoidea</taxon>
        <taxon>Arcidae</taxon>
        <taxon>Tegillarca</taxon>
    </lineage>
</organism>
<evidence type="ECO:0000256" key="1">
    <source>
        <dbReference type="ARBA" id="ARBA00003520"/>
    </source>
</evidence>
<accession>A0ABQ9EJP1</accession>
<dbReference type="Gene3D" id="3.90.640.10">
    <property type="entry name" value="Actin, Chain A, domain 4"/>
    <property type="match status" value="2"/>
</dbReference>
<dbReference type="InterPro" id="IPR004000">
    <property type="entry name" value="Actin"/>
</dbReference>
<sequence length="731" mass="82518">MNLKLWHVGKINHREYLIPVEYLLRNFAQLRMSDSGVNAISIKGIPTESRTDTAVTASCHYTMEEDQYAIVIDNGSGAIKAGFAGEESPTTEFSSIIGRTRQKILEKNIAKKDFYVGDEAQRMRGLLNITYPIKHGIVTNWEDMETIWRHLFEEELHVASDDYPVLMIDTPYNPQSYRQKMTQVLFESFNLPAMRVISSGILITYACGRGRGIVLDVGDSQTSVVGLYEGHSLPYGVERVDFGGRDLTNCLASFLMDRGYSFTTTAQRELIREVKEKHCEVSIDYEQEQERTSLTSETFELPDGQVVTIGNEKLKCPEILFQPSLIGLKHPGIHELIYRVLMSYDIDCRRDLACNIMVSGGTTLFRRMKERLEKEMKSLLPHMKFKIICPPDQIAALVVDNGSGMCKAGFADEAQSKRGILTLKYPIEHGIVTNWDDMEKIWHHTFYNELRVAPEEHPVLLTEAPHNPKANREKMTQIMFETFNTPAMYVAIQAVLSLYASGRTTGIVFDAGDGVSHTVPIYEGYALPHAIARLDLAGRDLTEYLVTILTERGYSFSTTAEKEIVRDLKEKLCYVALDFEQEMTTAAASSSIEKSYELPDGQVITIGNERFRCPETLFQPSFIGMEIAGIHEWIYNSIMKCDVDIRKDLYANTVLSGGSTMFPGMADRIQKEVTALAPSSMKIKVIAPPERKYSVWIGGSILASLSTFQQMWISKQEYDESGPSIVHRKCF</sequence>
<dbReference type="PRINTS" id="PR00190">
    <property type="entry name" value="ACTIN"/>
</dbReference>
<dbReference type="Gene3D" id="3.30.420.40">
    <property type="match status" value="4"/>
</dbReference>
<comment type="function">
    <text evidence="1">Actins are highly conserved proteins that are involved in various types of cell motility and are ubiquitously expressed in all eukaryotic cells.</text>
</comment>
<dbReference type="InterPro" id="IPR020902">
    <property type="entry name" value="Actin/actin-like_CS"/>
</dbReference>
<proteinExistence type="inferred from homology"/>
<name>A0ABQ9EJP1_TEGGR</name>
<gene>
    <name evidence="3" type="ORF">KUTeg_016029</name>
</gene>
<dbReference type="CDD" id="cd10224">
    <property type="entry name" value="ASKHA_NBD_actin"/>
    <property type="match status" value="1"/>
</dbReference>
<keyword evidence="4" id="KW-1185">Reference proteome</keyword>
<dbReference type="SMART" id="SM00268">
    <property type="entry name" value="ACTIN"/>
    <property type="match status" value="2"/>
</dbReference>
<evidence type="ECO:0008006" key="5">
    <source>
        <dbReference type="Google" id="ProtNLM"/>
    </source>
</evidence>
<evidence type="ECO:0000256" key="2">
    <source>
        <dbReference type="RuleBase" id="RU000487"/>
    </source>
</evidence>
<dbReference type="EMBL" id="JARBDR010000813">
    <property type="protein sequence ID" value="KAJ8305484.1"/>
    <property type="molecule type" value="Genomic_DNA"/>
</dbReference>
<comment type="caution">
    <text evidence="3">The sequence shown here is derived from an EMBL/GenBank/DDBJ whole genome shotgun (WGS) entry which is preliminary data.</text>
</comment>
<comment type="similarity">
    <text evidence="2">Belongs to the actin family.</text>
</comment>
<dbReference type="Pfam" id="PF00022">
    <property type="entry name" value="Actin"/>
    <property type="match status" value="2"/>
</dbReference>
<protein>
    <recommendedName>
        <fullName evidence="5">Actin</fullName>
    </recommendedName>
</protein>
<dbReference type="InterPro" id="IPR004001">
    <property type="entry name" value="Actin_CS"/>
</dbReference>
<evidence type="ECO:0000313" key="3">
    <source>
        <dbReference type="EMBL" id="KAJ8305484.1"/>
    </source>
</evidence>
<dbReference type="PANTHER" id="PTHR11937">
    <property type="entry name" value="ACTIN"/>
    <property type="match status" value="1"/>
</dbReference>
<evidence type="ECO:0000313" key="4">
    <source>
        <dbReference type="Proteomes" id="UP001217089"/>
    </source>
</evidence>
<dbReference type="Proteomes" id="UP001217089">
    <property type="component" value="Unassembled WGS sequence"/>
</dbReference>